<keyword evidence="4" id="KW-0804">Transcription</keyword>
<proteinExistence type="inferred from homology"/>
<dbReference type="PANTHER" id="PTHR30118">
    <property type="entry name" value="HTH-TYPE TRANSCRIPTIONAL REGULATOR LEUO-RELATED"/>
    <property type="match status" value="1"/>
</dbReference>
<evidence type="ECO:0000256" key="1">
    <source>
        <dbReference type="ARBA" id="ARBA00009437"/>
    </source>
</evidence>
<sequence>MAGINRLDIKQLRILQLLLQQRNLSKVANLMGLTQQAISEQLRKLRDTFNDELFIRTNNGVIPTKVAENMEHKINHILLDIEQLINPEYFDPSSLTGLLQISTSDYALVTVLPQLLKAVNEQAPNLKIVIRDFESDNLDKLMVTGELDLVITFPEFIPNTFSTLKLFDEQHICVTGINSPYVQKKFTLKKLADLPQVIVSPSRPNLKGSHDAWFAKKGLIRNVIMSVPSFATAADIIQSTNTIAFLPSRILPDPKLIPIDLDELPPSFEVIAAWHLRSDTSPTHKWLINILKSEFCNKV</sequence>
<dbReference type="InterPro" id="IPR000847">
    <property type="entry name" value="LysR_HTH_N"/>
</dbReference>
<dbReference type="RefSeq" id="WP_091989710.1">
    <property type="nucleotide sequence ID" value="NZ_FOLO01000053.1"/>
</dbReference>
<dbReference type="InterPro" id="IPR036388">
    <property type="entry name" value="WH-like_DNA-bd_sf"/>
</dbReference>
<dbReference type="EMBL" id="FOLO01000053">
    <property type="protein sequence ID" value="SFD38307.1"/>
    <property type="molecule type" value="Genomic_DNA"/>
</dbReference>
<evidence type="ECO:0000313" key="7">
    <source>
        <dbReference type="Proteomes" id="UP000198862"/>
    </source>
</evidence>
<dbReference type="SUPFAM" id="SSF53850">
    <property type="entry name" value="Periplasmic binding protein-like II"/>
    <property type="match status" value="1"/>
</dbReference>
<reference evidence="6 7" key="1">
    <citation type="submission" date="2016-10" db="EMBL/GenBank/DDBJ databases">
        <authorList>
            <person name="de Groot N.N."/>
        </authorList>
    </citation>
    <scope>NUCLEOTIDE SEQUENCE [LARGE SCALE GENOMIC DNA]</scope>
    <source>
        <strain evidence="6 7">DSM 6059</strain>
    </source>
</reference>
<dbReference type="Pfam" id="PF03466">
    <property type="entry name" value="LysR_substrate"/>
    <property type="match status" value="1"/>
</dbReference>
<dbReference type="GO" id="GO:0003677">
    <property type="term" value="F:DNA binding"/>
    <property type="evidence" value="ECO:0007669"/>
    <property type="project" value="UniProtKB-KW"/>
</dbReference>
<dbReference type="OrthoDB" id="8557381at2"/>
<evidence type="ECO:0000256" key="4">
    <source>
        <dbReference type="ARBA" id="ARBA00023163"/>
    </source>
</evidence>
<dbReference type="PROSITE" id="PS50931">
    <property type="entry name" value="HTH_LYSR"/>
    <property type="match status" value="1"/>
</dbReference>
<keyword evidence="7" id="KW-1185">Reference proteome</keyword>
<dbReference type="Proteomes" id="UP000198862">
    <property type="component" value="Unassembled WGS sequence"/>
</dbReference>
<evidence type="ECO:0000259" key="5">
    <source>
        <dbReference type="PROSITE" id="PS50931"/>
    </source>
</evidence>
<dbReference type="Gene3D" id="1.10.10.10">
    <property type="entry name" value="Winged helix-like DNA-binding domain superfamily/Winged helix DNA-binding domain"/>
    <property type="match status" value="1"/>
</dbReference>
<keyword evidence="2" id="KW-0805">Transcription regulation</keyword>
<dbReference type="InterPro" id="IPR050389">
    <property type="entry name" value="LysR-type_TF"/>
</dbReference>
<organism evidence="6 7">
    <name type="scientific">Pseudoalteromonas denitrificans DSM 6059</name>
    <dbReference type="NCBI Taxonomy" id="1123010"/>
    <lineage>
        <taxon>Bacteria</taxon>
        <taxon>Pseudomonadati</taxon>
        <taxon>Pseudomonadota</taxon>
        <taxon>Gammaproteobacteria</taxon>
        <taxon>Alteromonadales</taxon>
        <taxon>Pseudoalteromonadaceae</taxon>
        <taxon>Pseudoalteromonas</taxon>
    </lineage>
</organism>
<evidence type="ECO:0000256" key="3">
    <source>
        <dbReference type="ARBA" id="ARBA00023125"/>
    </source>
</evidence>
<evidence type="ECO:0000313" key="6">
    <source>
        <dbReference type="EMBL" id="SFD38307.1"/>
    </source>
</evidence>
<comment type="similarity">
    <text evidence="1">Belongs to the LysR transcriptional regulatory family.</text>
</comment>
<evidence type="ECO:0000256" key="2">
    <source>
        <dbReference type="ARBA" id="ARBA00023015"/>
    </source>
</evidence>
<name>A0A1I1RW43_9GAMM</name>
<dbReference type="STRING" id="1123010.SAMN02745724_04352"/>
<protein>
    <submittedName>
        <fullName evidence="6">Transcriptional regulator, LysR family</fullName>
    </submittedName>
</protein>
<dbReference type="AlphaFoldDB" id="A0A1I1RW43"/>
<dbReference type="PRINTS" id="PR00039">
    <property type="entry name" value="HTHLYSR"/>
</dbReference>
<feature type="domain" description="HTH lysR-type" evidence="5">
    <location>
        <begin position="7"/>
        <end position="64"/>
    </location>
</feature>
<accession>A0A1I1RW43</accession>
<dbReference type="Gene3D" id="3.40.190.10">
    <property type="entry name" value="Periplasmic binding protein-like II"/>
    <property type="match status" value="2"/>
</dbReference>
<dbReference type="GO" id="GO:0003700">
    <property type="term" value="F:DNA-binding transcription factor activity"/>
    <property type="evidence" value="ECO:0007669"/>
    <property type="project" value="InterPro"/>
</dbReference>
<keyword evidence="3" id="KW-0238">DNA-binding</keyword>
<dbReference type="Pfam" id="PF00126">
    <property type="entry name" value="HTH_1"/>
    <property type="match status" value="1"/>
</dbReference>
<dbReference type="InterPro" id="IPR005119">
    <property type="entry name" value="LysR_subst-bd"/>
</dbReference>
<dbReference type="SUPFAM" id="SSF46785">
    <property type="entry name" value="Winged helix' DNA-binding domain"/>
    <property type="match status" value="1"/>
</dbReference>
<dbReference type="PANTHER" id="PTHR30118:SF15">
    <property type="entry name" value="TRANSCRIPTIONAL REGULATORY PROTEIN"/>
    <property type="match status" value="1"/>
</dbReference>
<gene>
    <name evidence="6" type="ORF">SAMN02745724_04352</name>
</gene>
<dbReference type="InterPro" id="IPR036390">
    <property type="entry name" value="WH_DNA-bd_sf"/>
</dbReference>